<keyword evidence="9" id="KW-1185">Reference proteome</keyword>
<dbReference type="CDD" id="cd01189">
    <property type="entry name" value="INT_ICEBs1_C_like"/>
    <property type="match status" value="1"/>
</dbReference>
<dbReference type="EMBL" id="LT629689">
    <property type="protein sequence ID" value="SDG44536.1"/>
    <property type="molecule type" value="Genomic_DNA"/>
</dbReference>
<evidence type="ECO:0000256" key="4">
    <source>
        <dbReference type="PROSITE-ProRule" id="PRU01248"/>
    </source>
</evidence>
<reference evidence="8 10" key="2">
    <citation type="submission" date="2019-06" db="EMBL/GenBank/DDBJ databases">
        <title>Pseudomonas bimorpha sp. nov. isolated from bovine raw milk and skim milk concentrate.</title>
        <authorList>
            <person name="Hofmann K."/>
            <person name="Huptas C."/>
            <person name="Doll E."/>
            <person name="Scherer S."/>
            <person name="Wenning M."/>
        </authorList>
    </citation>
    <scope>NUCLEOTIDE SEQUENCE [LARGE SCALE GENOMIC DNA]</scope>
    <source>
        <strain evidence="8 10">DSM 17835</strain>
    </source>
</reference>
<dbReference type="InterPro" id="IPR010998">
    <property type="entry name" value="Integrase_recombinase_N"/>
</dbReference>
<dbReference type="Gene3D" id="1.10.443.10">
    <property type="entry name" value="Intergrase catalytic core"/>
    <property type="match status" value="1"/>
</dbReference>
<sequence length="413" mass="46258">MGRDGGGVRAASASSIEITFQYQGVRCRERVQLKPTAANLKKAELHKAAIEHAILGGTFDYAKTFPNSKKAMAFKTPEDRQNLGVYLIEWLDKKKAQLKSSTAEHYREMIAGRLIPMFGHLSLGELSRKHIRDRLSQYKVGNKTITNLQSCLRSSLDDAVEDEILEINPMVGWNYKNREELKEDDDVDPFTVEEQEALLAATPRDQRAQMIFSFWTGLRPSELIALEWGDVDWIGGSVRIVRAKTRAANSPETPKTASGRRTVKLLKPALDALTQQKALTFLAGGRIFLNPHSGEPWEESGRIRKLLWLPAMKKSGVRYRRPYQTRHTYASMMLSAGEHPMWVASQMGHKDWTMIARIYGRWMPSADTGAGSKAEALFGANAKVMTTSPLQAAIYETATKDTKVASIVTGCYH</sequence>
<name>A0A5C5QGF0_9PSED</name>
<dbReference type="GO" id="GO:0003677">
    <property type="term" value="F:DNA binding"/>
    <property type="evidence" value="ECO:0007669"/>
    <property type="project" value="UniProtKB-UniRule"/>
</dbReference>
<evidence type="ECO:0000313" key="9">
    <source>
        <dbReference type="Proteomes" id="UP000182858"/>
    </source>
</evidence>
<dbReference type="Pfam" id="PF12167">
    <property type="entry name" value="Arm-DNA-bind_2"/>
    <property type="match status" value="1"/>
</dbReference>
<dbReference type="RefSeq" id="WP_083365982.1">
    <property type="nucleotide sequence ID" value="NZ_LT629689.1"/>
</dbReference>
<evidence type="ECO:0000256" key="1">
    <source>
        <dbReference type="ARBA" id="ARBA00022908"/>
    </source>
</evidence>
<reference evidence="7 9" key="1">
    <citation type="submission" date="2016-10" db="EMBL/GenBank/DDBJ databases">
        <authorList>
            <person name="Varghese N."/>
            <person name="Submissions S."/>
        </authorList>
    </citation>
    <scope>NUCLEOTIDE SEQUENCE [LARGE SCALE GENOMIC DNA]</scope>
    <source>
        <strain evidence="7 9">DSM 17835</strain>
    </source>
</reference>
<evidence type="ECO:0000259" key="6">
    <source>
        <dbReference type="PROSITE" id="PS51900"/>
    </source>
</evidence>
<evidence type="ECO:0000313" key="7">
    <source>
        <dbReference type="EMBL" id="SDG44536.1"/>
    </source>
</evidence>
<dbReference type="Proteomes" id="UP000317951">
    <property type="component" value="Unassembled WGS sequence"/>
</dbReference>
<dbReference type="PROSITE" id="PS51898">
    <property type="entry name" value="TYR_RECOMBINASE"/>
    <property type="match status" value="1"/>
</dbReference>
<keyword evidence="3" id="KW-0233">DNA recombination</keyword>
<evidence type="ECO:0000256" key="2">
    <source>
        <dbReference type="ARBA" id="ARBA00023125"/>
    </source>
</evidence>
<dbReference type="InterPro" id="IPR002104">
    <property type="entry name" value="Integrase_catalytic"/>
</dbReference>
<dbReference type="Pfam" id="PF14659">
    <property type="entry name" value="Phage_int_SAM_3"/>
    <property type="match status" value="1"/>
</dbReference>
<dbReference type="InterPro" id="IPR013762">
    <property type="entry name" value="Integrase-like_cat_sf"/>
</dbReference>
<dbReference type="InterPro" id="IPR011010">
    <property type="entry name" value="DNA_brk_join_enz"/>
</dbReference>
<evidence type="ECO:0000313" key="8">
    <source>
        <dbReference type="EMBL" id="TWS04231.1"/>
    </source>
</evidence>
<evidence type="ECO:0000313" key="10">
    <source>
        <dbReference type="Proteomes" id="UP000317951"/>
    </source>
</evidence>
<dbReference type="Pfam" id="PF00589">
    <property type="entry name" value="Phage_integrase"/>
    <property type="match status" value="1"/>
</dbReference>
<dbReference type="GO" id="GO:0006310">
    <property type="term" value="P:DNA recombination"/>
    <property type="evidence" value="ECO:0007669"/>
    <property type="project" value="UniProtKB-KW"/>
</dbReference>
<dbReference type="EMBL" id="VFET01000009">
    <property type="protein sequence ID" value="TWS04231.1"/>
    <property type="molecule type" value="Genomic_DNA"/>
</dbReference>
<organism evidence="8 10">
    <name type="scientific">Pseudomonas extremaustralis</name>
    <dbReference type="NCBI Taxonomy" id="359110"/>
    <lineage>
        <taxon>Bacteria</taxon>
        <taxon>Pseudomonadati</taxon>
        <taxon>Pseudomonadota</taxon>
        <taxon>Gammaproteobacteria</taxon>
        <taxon>Pseudomonadales</taxon>
        <taxon>Pseudomonadaceae</taxon>
        <taxon>Pseudomonas</taxon>
    </lineage>
</organism>
<dbReference type="InterPro" id="IPR022000">
    <property type="entry name" value="Min27-like_integrase_DNA_bind"/>
</dbReference>
<dbReference type="InterPro" id="IPR004107">
    <property type="entry name" value="Integrase_SAM-like_N"/>
</dbReference>
<dbReference type="PANTHER" id="PTHR30349">
    <property type="entry name" value="PHAGE INTEGRASE-RELATED"/>
    <property type="match status" value="1"/>
</dbReference>
<keyword evidence="1" id="KW-0229">DNA integration</keyword>
<dbReference type="InterPro" id="IPR044068">
    <property type="entry name" value="CB"/>
</dbReference>
<dbReference type="GO" id="GO:0015074">
    <property type="term" value="P:DNA integration"/>
    <property type="evidence" value="ECO:0007669"/>
    <property type="project" value="UniProtKB-KW"/>
</dbReference>
<dbReference type="GeneID" id="78557383"/>
<dbReference type="Gene3D" id="1.10.150.130">
    <property type="match status" value="1"/>
</dbReference>
<proteinExistence type="predicted"/>
<feature type="domain" description="Tyr recombinase" evidence="5">
    <location>
        <begin position="185"/>
        <end position="372"/>
    </location>
</feature>
<feature type="domain" description="Core-binding (CB)" evidence="6">
    <location>
        <begin position="81"/>
        <end position="160"/>
    </location>
</feature>
<dbReference type="PROSITE" id="PS51900">
    <property type="entry name" value="CB"/>
    <property type="match status" value="1"/>
</dbReference>
<keyword evidence="2 4" id="KW-0238">DNA-binding</keyword>
<dbReference type="SUPFAM" id="SSF56349">
    <property type="entry name" value="DNA breaking-rejoining enzymes"/>
    <property type="match status" value="1"/>
</dbReference>
<gene>
    <name evidence="8" type="ORF">FIV36_12375</name>
    <name evidence="7" type="ORF">SAMN05216591_6102</name>
</gene>
<dbReference type="Proteomes" id="UP000182858">
    <property type="component" value="Chromosome I"/>
</dbReference>
<protein>
    <submittedName>
        <fullName evidence="7 8">Integrase</fullName>
    </submittedName>
</protein>
<evidence type="ECO:0000256" key="3">
    <source>
        <dbReference type="ARBA" id="ARBA00023172"/>
    </source>
</evidence>
<evidence type="ECO:0000259" key="5">
    <source>
        <dbReference type="PROSITE" id="PS51898"/>
    </source>
</evidence>
<dbReference type="InterPro" id="IPR050090">
    <property type="entry name" value="Tyrosine_recombinase_XerCD"/>
</dbReference>
<accession>A0A5C5QGF0</accession>
<dbReference type="AlphaFoldDB" id="A0A5C5QGF0"/>
<dbReference type="OrthoDB" id="5391994at2"/>
<dbReference type="PANTHER" id="PTHR30349:SF36">
    <property type="entry name" value="PROPHAGE INTEGRASE INTR-RELATED"/>
    <property type="match status" value="1"/>
</dbReference>